<protein>
    <submittedName>
        <fullName evidence="3">Ig domain-containing protein</fullName>
    </submittedName>
</protein>
<gene>
    <name evidence="3" type="ORF">E5L68_011225</name>
</gene>
<dbReference type="InterPro" id="IPR013783">
    <property type="entry name" value="Ig-like_fold"/>
</dbReference>
<feature type="domain" description="Immunoglobulin" evidence="1">
    <location>
        <begin position="1400"/>
        <end position="1475"/>
    </location>
</feature>
<evidence type="ECO:0000313" key="3">
    <source>
        <dbReference type="EMBL" id="MFN0291965.1"/>
    </source>
</evidence>
<dbReference type="Proteomes" id="UP001517367">
    <property type="component" value="Unassembled WGS sequence"/>
</dbReference>
<dbReference type="SUPFAM" id="SSF49313">
    <property type="entry name" value="Cadherin-like"/>
    <property type="match status" value="5"/>
</dbReference>
<feature type="domain" description="Immunoglobulin" evidence="1">
    <location>
        <begin position="1225"/>
        <end position="1303"/>
    </location>
</feature>
<dbReference type="InterPro" id="IPR044023">
    <property type="entry name" value="Ig_7"/>
</dbReference>
<evidence type="ECO:0000313" key="4">
    <source>
        <dbReference type="Proteomes" id="UP001517367"/>
    </source>
</evidence>
<sequence>MGQNSTRTARLRQKLIVILFFYSLLTSVGGFAYAQTKVFAKNATVVSNRVDDKDNATLDDNSFASVKSYGGALFGAGSYSGELQLAYNQDVAANTTTFIKIGYDTDLLNALLGGNLGASLANTLGNVVLGDHYFIVGAKNAAGQQVAIGSSNGGFSNTNVKLIRDSQGNFYLAVTPNVTYRSVFVKDVTTALLLSLPNEIKVYNAFHVSGTGNCDPPFATDYQGTGATLSLLGIGGAGVTDIQNAIDGNLQTSSKLSLGLISAAGTISQNIYFTNPSRQGDEFNIRLSVSPALANVGVLSNITVEAFNGNNVVYTRTGINGLLNLDLLGLFNSGQAVTIPFSVPSTATFDRVRVTLSALLGVSITQSINIFEVTRSAPRPTFAAPLSNSLAVCYNSTATLGATTASTNQLVWYDVQDGGTAIGQTEFNETFITPELRANQTYFVAAKQIGCSSESVRVPITVTVNPQLNFTATALANAAIGKAYSRQLALPTGGTANYNYSVATGSNLPSGLSLSDTGLLTGVPSLAGNYTFSITVTDTKGCTATTVHTLLVTDALTLGNLILPDGTVGISYPIQVVPLATGGSTPYTYTAINLPPGLSFNASTFEITGTPSIAGSYVITVNVSDADGNSTSMNYPIVIKNPLALGNAVLAEGTVGLVYTTQTLPSATGGTPGYTYLATNLPPGLSFDENTRNITGTPTVAGNYSINLQVTDALGLTLNKAYEIKIIDPLVIAAKVLANGTVGAAYAAETLPAATGGTGPYSYSAINLPAGMSFDADTREITGTPTEAGNFNIVLTVTDAEGRTATNSYALQVAGALTLATAPLPDGTVGINYPSQTLPAVAGGTAPYVYTAINLPAGLSFNAGTRELSGTPTLGGSYNFAIRVTDAAGNAVTTNYQLNINVTAPAVANVITCAGTTATLTVTNTQAGVTYNWYAASGSTPITTNNNGVFDTGNVTSTTVFYVEAVSGGAISSKVAVEVTANPTPAVPTITTNNQTINANQGTTLRAMAESGAVIRWYSDATGGTLLGTGEEFSTGSLSATTTFYAEAVSIQGCVSSNRAPAVVTVIADGTGTNCIVANAQSSGISGLLCVLCNVANPGNSVDADPDNYTRINLSLGAGATGFQRLIFPSAGVATDSIRLDLATPTGLLDLTVLGYITINVMNNNTVVKTLQLNSSLIYLRLLGGNRFEATFAAGAEFDRVEVRFQSVVAALSSLDIYGAQIVYPNPTLVGNNQTICYNTSATISTTANGNTQIAWYNAPIGGSLLATTANFTTPNLTSTTTYYIEVSRNGCANSRRIPITVNVVPLLEVPTLASTGITACEGSPVTLSVTNPSQQINYQWYDVPTGGSILFTGANYNLSTVNTSKTYYVAASQQGCVSAGRAAITVTVNPRPSLPQVQASVSTIVAGQTTTLTASSTDTDVDFDWYTSANAATPIHTGATFVTPPLNVNTSYYVEARSTLTGCTSVSRVMVTINVTNGAPVPTPCIAPIAQINGLNGLTLLSGVANPDLAIDNDRQTASTLYLPVSALGGYVYQRFTFPSESAVGDTIRIAVSSPGRLLSLALLGSVQLSTLTNGVTNNDLTAINNPLVSLQLLSGGSQAILTFVPNQSFNQVELRLNGGIVSALTTININYVQHQVAAPQVAANRVEACNGAPVTLSVQNARTGFVYKWYNESGVYQADGESFITPNINANTRFYVTANSGSACESVRTNVDVVLKALPGAPMLVADNISSCLGSNVTLQIKDPIDGMSYRWYDATNSLVFTGSSFTINNVTGTVSFSVEAFDGLCNVASLTKTTAQINVGTLDAPVVAISNVSVSANSRALLTAVSSNANAEIRWFDQPTGGTLLSTGSSYLTDPITANTTFYVEAYVDGGCVSVRVPVTVSITTDGNTGPVPCLAASIDVDKGVVGATLLGGVFNSLLAIDDRIETASSLVIPVGLVNAYAFQRVGFGSLSTIGDTIKIRLTSPGKLLSLAVLPSISLITYNGANSNNDATLANSSLISLDLLSDGSAVTITFVPTQQFDAVELRLNSGLISAFTSIDFNYAQRVGVEPQVESTSTTTCAGSSAVLAVRNPINGVTYRWYLNNTGTPVEGNTFSTPSNLAAGTYNYYVRAVVNGCETVGTKVEVVVAPISAPPIPLAGNPTNTCFGTSAMLAVEAVAGVSFNWYDANGALVALNSESYTIPANLPVGTYTYSVEALNGSGCANGNRTSITITVGETAIAADITVDGTNICASGTANLTASSTTVTNPIFTWYADAALSIPLFQGATFTTPVLTTNATYYVTVKGSNKCENLASDTKTVVVNVNLPATAADLMVSPSVEICGAGTVTLTASSTTVTNPIFTWYTDANLSNIAATGSSFTTPILSANQTYYVTVQGTNRCESPVSQAKTVTVTVKTTALASDITVNGSRTVCLNSSTILNATTSTVTNPIFTWYADAALTNILYVGTPFTTPILSVNQTYYVTVKGSNQCENRAGDALQVDVIVNDRATGADFTVSPAVDLCGPGTATLTASTSTVTNPIFTWYSDASLTTVAATGASFTTPLLAASQTYYVTVKGDNKCETFPIDAKAVAVNVKPFASNADLIVAPAVADVCGMGTVTFTASTSTVTNPVFTWYSDASLTTVASTGASFTTPILTSTQRYYVTVKGDNRCETPVADAKIITVTVKPRATAADLSVAGNTNICANTSVTLTASSTSVSNPIFTWYNDAALTSVAYVGVGFVTPILTANQTYYVTVKGDNYCENTAGSALMVTITVGAAPVAPIVASSGTDICANNATVLMVSNVQANTIYEWYNSATNGTLLFTGSSFNTPVVNANVTYYVQAVATSGCIASSTRTAVTVNVNARPAAPTVTSTQVNTCSNSSATLTVSNPIAGTTYSWFTAASGGAAVGTGSSFTTPALTTNAVYYVEATTNTCASTTRTQVNVNVGVAPNPPANVTAAATSICAGGTTVLTVNNPLAGLTYNWYSTATGGTALHSGDTYTTMPLDVNTTYYVEAVSNGGSCVSSTRTSVTVNVLAILGTPMVVVGDITTSSIQFNWNAIRGAISYEISTDAGSNWATTAIPSYLVTGLNQGQSVTVVVRAKSASDCQTSANSAAVTGTTTEPFKDELYIPNTFTPNNDGRNDFFLAYGNNVAKFRMRVYNQWGEFIYDSQNLLQGWDGTYRGRQQPNGVYVYYIEATFNSGVSKTFKGTVTLLR</sequence>
<evidence type="ECO:0000259" key="2">
    <source>
        <dbReference type="SMART" id="SM00736"/>
    </source>
</evidence>
<dbReference type="Gene3D" id="2.60.40.10">
    <property type="entry name" value="Immunoglobulins"/>
    <property type="match status" value="5"/>
</dbReference>
<feature type="domain" description="Dystroglycan-type cadherin-like" evidence="2">
    <location>
        <begin position="736"/>
        <end position="820"/>
    </location>
</feature>
<feature type="domain" description="Immunoglobulin" evidence="1">
    <location>
        <begin position="1315"/>
        <end position="1388"/>
    </location>
</feature>
<dbReference type="EMBL" id="SRMP02000017">
    <property type="protein sequence ID" value="MFN0291965.1"/>
    <property type="molecule type" value="Genomic_DNA"/>
</dbReference>
<dbReference type="PANTHER" id="PTHR46013:SF4">
    <property type="entry name" value="B-CELL RECEPTOR CD22-RELATED"/>
    <property type="match status" value="1"/>
</dbReference>
<dbReference type="InterPro" id="IPR006644">
    <property type="entry name" value="Cadg"/>
</dbReference>
<dbReference type="RefSeq" id="WP_138730807.1">
    <property type="nucleotide sequence ID" value="NZ_SRMP02000017.1"/>
</dbReference>
<proteinExistence type="predicted"/>
<dbReference type="Pfam" id="PF19081">
    <property type="entry name" value="Ig_7"/>
    <property type="match status" value="20"/>
</dbReference>
<feature type="domain" description="Dystroglycan-type cadherin-like" evidence="2">
    <location>
        <begin position="470"/>
        <end position="559"/>
    </location>
</feature>
<dbReference type="InterPro" id="IPR003599">
    <property type="entry name" value="Ig_sub"/>
</dbReference>
<dbReference type="NCBIfam" id="TIGR04131">
    <property type="entry name" value="Bac_Flav_CTERM"/>
    <property type="match status" value="1"/>
</dbReference>
<reference evidence="3 4" key="1">
    <citation type="submission" date="2024-12" db="EMBL/GenBank/DDBJ databases">
        <authorList>
            <person name="Hu S."/>
        </authorList>
    </citation>
    <scope>NUCLEOTIDE SEQUENCE [LARGE SCALE GENOMIC DNA]</scope>
    <source>
        <strain evidence="3 4">P-25</strain>
    </source>
</reference>
<accession>A0ABW9JI65</accession>
<dbReference type="Pfam" id="PF13585">
    <property type="entry name" value="CHU_C"/>
    <property type="match status" value="1"/>
</dbReference>
<feature type="domain" description="Immunoglobulin" evidence="1">
    <location>
        <begin position="2851"/>
        <end position="2928"/>
    </location>
</feature>
<name>A0ABW9JI65_9SPHI</name>
<evidence type="ECO:0000259" key="1">
    <source>
        <dbReference type="SMART" id="SM00409"/>
    </source>
</evidence>
<organism evidence="3 4">
    <name type="scientific">Pedobacter helvus</name>
    <dbReference type="NCBI Taxonomy" id="2563444"/>
    <lineage>
        <taxon>Bacteria</taxon>
        <taxon>Pseudomonadati</taxon>
        <taxon>Bacteroidota</taxon>
        <taxon>Sphingobacteriia</taxon>
        <taxon>Sphingobacteriales</taxon>
        <taxon>Sphingobacteriaceae</taxon>
        <taxon>Pedobacter</taxon>
    </lineage>
</organism>
<keyword evidence="4" id="KW-1185">Reference proteome</keyword>
<feature type="domain" description="Immunoglobulin" evidence="1">
    <location>
        <begin position="1812"/>
        <end position="1885"/>
    </location>
</feature>
<dbReference type="InterPro" id="IPR026341">
    <property type="entry name" value="T9SS_type_B"/>
</dbReference>
<dbReference type="Pfam" id="PF05345">
    <property type="entry name" value="He_PIG"/>
    <property type="match status" value="5"/>
</dbReference>
<dbReference type="SMART" id="SM00736">
    <property type="entry name" value="CADG"/>
    <property type="match status" value="2"/>
</dbReference>
<dbReference type="InterPro" id="IPR015919">
    <property type="entry name" value="Cadherin-like_sf"/>
</dbReference>
<comment type="caution">
    <text evidence="3">The sequence shown here is derived from an EMBL/GenBank/DDBJ whole genome shotgun (WGS) entry which is preliminary data.</text>
</comment>
<feature type="domain" description="Immunoglobulin" evidence="1">
    <location>
        <begin position="2318"/>
        <end position="2397"/>
    </location>
</feature>
<dbReference type="PANTHER" id="PTHR46013">
    <property type="entry name" value="VASCULAR CELL ADHESION MOLECULE 1"/>
    <property type="match status" value="1"/>
</dbReference>
<dbReference type="SMART" id="SM00409">
    <property type="entry name" value="IG"/>
    <property type="match status" value="6"/>
</dbReference>